<dbReference type="EC" id="2.7.7.49" evidence="1"/>
<accession>A0A438D804</accession>
<feature type="region of interest" description="Disordered" evidence="8">
    <location>
        <begin position="644"/>
        <end position="672"/>
    </location>
</feature>
<evidence type="ECO:0000256" key="5">
    <source>
        <dbReference type="ARBA" id="ARBA00022759"/>
    </source>
</evidence>
<dbReference type="EMBL" id="QGNW01001748">
    <property type="protein sequence ID" value="RVW31581.1"/>
    <property type="molecule type" value="Genomic_DNA"/>
</dbReference>
<dbReference type="Pfam" id="PF00078">
    <property type="entry name" value="RVT_1"/>
    <property type="match status" value="1"/>
</dbReference>
<evidence type="ECO:0000256" key="4">
    <source>
        <dbReference type="ARBA" id="ARBA00022722"/>
    </source>
</evidence>
<gene>
    <name evidence="10" type="primary">TY3B-I_194</name>
    <name evidence="10" type="ORF">CK203_117207</name>
</gene>
<keyword evidence="3" id="KW-0548">Nucleotidyltransferase</keyword>
<dbReference type="InterPro" id="IPR036397">
    <property type="entry name" value="RNaseH_sf"/>
</dbReference>
<dbReference type="PROSITE" id="PS50994">
    <property type="entry name" value="INTEGRASE"/>
    <property type="match status" value="1"/>
</dbReference>
<dbReference type="PANTHER" id="PTHR48475">
    <property type="entry name" value="RIBONUCLEASE H"/>
    <property type="match status" value="1"/>
</dbReference>
<dbReference type="SUPFAM" id="SSF56672">
    <property type="entry name" value="DNA/RNA polymerases"/>
    <property type="match status" value="1"/>
</dbReference>
<keyword evidence="7" id="KW-0695">RNA-directed DNA polymerase</keyword>
<evidence type="ECO:0000256" key="8">
    <source>
        <dbReference type="SAM" id="MobiDB-lite"/>
    </source>
</evidence>
<dbReference type="GO" id="GO:0015074">
    <property type="term" value="P:DNA integration"/>
    <property type="evidence" value="ECO:0007669"/>
    <property type="project" value="InterPro"/>
</dbReference>
<keyword evidence="2" id="KW-0808">Transferase</keyword>
<keyword evidence="4" id="KW-0540">Nuclease</keyword>
<evidence type="ECO:0000256" key="1">
    <source>
        <dbReference type="ARBA" id="ARBA00012493"/>
    </source>
</evidence>
<dbReference type="InterPro" id="IPR000477">
    <property type="entry name" value="RT_dom"/>
</dbReference>
<dbReference type="InterPro" id="IPR041373">
    <property type="entry name" value="RT_RNaseH"/>
</dbReference>
<dbReference type="Pfam" id="PF17917">
    <property type="entry name" value="RT_RNaseH"/>
    <property type="match status" value="1"/>
</dbReference>
<feature type="compositionally biased region" description="Basic and acidic residues" evidence="8">
    <location>
        <begin position="650"/>
        <end position="672"/>
    </location>
</feature>
<evidence type="ECO:0000256" key="6">
    <source>
        <dbReference type="ARBA" id="ARBA00022801"/>
    </source>
</evidence>
<dbReference type="GO" id="GO:0003676">
    <property type="term" value="F:nucleic acid binding"/>
    <property type="evidence" value="ECO:0007669"/>
    <property type="project" value="InterPro"/>
</dbReference>
<proteinExistence type="predicted"/>
<keyword evidence="6" id="KW-0378">Hydrolase</keyword>
<dbReference type="Pfam" id="PF00665">
    <property type="entry name" value="rve"/>
    <property type="match status" value="1"/>
</dbReference>
<evidence type="ECO:0000259" key="9">
    <source>
        <dbReference type="PROSITE" id="PS50994"/>
    </source>
</evidence>
<protein>
    <recommendedName>
        <fullName evidence="1">RNA-directed DNA polymerase</fullName>
        <ecNumber evidence="1">2.7.7.49</ecNumber>
    </recommendedName>
</protein>
<dbReference type="Gene3D" id="1.10.340.70">
    <property type="match status" value="1"/>
</dbReference>
<feature type="domain" description="Integrase catalytic" evidence="9">
    <location>
        <begin position="1172"/>
        <end position="1341"/>
    </location>
</feature>
<dbReference type="CDD" id="cd01647">
    <property type="entry name" value="RT_LTR"/>
    <property type="match status" value="1"/>
</dbReference>
<dbReference type="GO" id="GO:0016787">
    <property type="term" value="F:hydrolase activity"/>
    <property type="evidence" value="ECO:0007669"/>
    <property type="project" value="UniProtKB-KW"/>
</dbReference>
<dbReference type="GO" id="GO:0004519">
    <property type="term" value="F:endonuclease activity"/>
    <property type="evidence" value="ECO:0007669"/>
    <property type="project" value="UniProtKB-KW"/>
</dbReference>
<dbReference type="InterPro" id="IPR012337">
    <property type="entry name" value="RNaseH-like_sf"/>
</dbReference>
<dbReference type="Gene3D" id="3.10.10.10">
    <property type="entry name" value="HIV Type 1 Reverse Transcriptase, subunit A, domain 1"/>
    <property type="match status" value="1"/>
</dbReference>
<dbReference type="Pfam" id="PF17921">
    <property type="entry name" value="Integrase_H2C2"/>
    <property type="match status" value="1"/>
</dbReference>
<dbReference type="SUPFAM" id="SSF53098">
    <property type="entry name" value="Ribonuclease H-like"/>
    <property type="match status" value="2"/>
</dbReference>
<evidence type="ECO:0000256" key="7">
    <source>
        <dbReference type="ARBA" id="ARBA00022918"/>
    </source>
</evidence>
<dbReference type="PANTHER" id="PTHR48475:SF1">
    <property type="entry name" value="RNASE H TYPE-1 DOMAIN-CONTAINING PROTEIN"/>
    <property type="match status" value="1"/>
</dbReference>
<sequence>MPLSRALHKLMEGGLLTPLAPKPVPQPVPPHFRLDLHCSYHQGPGHDTDHCNALRHVIQDLIDQGLVNLGQPSVTTNPLPAHFTHVVPPSSGDIHHIDLIEDDSIHMLSWDDGLPEPIVLHDRHEIDGDTFVPFTLWPEDDDSEGREVQIVTRSGRIAQPPPPAVKQLEGAASHEEVMREDDEIRVETTTTPERLIHMMTAGRATCIVFLNDDLPPEGPDHVRPLYITVGCSGRRVPSVLLDNGSALNVCPLATAIALGFAPSDFGLSIQTVRAYDSTKREVMGTLVIDLQIGPAIFSTLFQVLRILASFNLLLGRPWIHRARVIPSFLHQKVKFIHDGQVITVQSTRDMLASSEPVLQINHSEDDLFFTRFTFDEIQTLEIEDFHRDFVAMSFDQHSSTVVLDMMSGMTFLPGMGLGRRQQGPSEFIATIDHDTTFGLGFIPTEADYHYMAISLVDYSVRGSEIRPRVEEVHSVGHTDREIELQHLFHQLQLSNVVHGASISMATSTSPDRVSMLSLCFPEEITDDGVIVDHTEMIDGVVPHDEYRDEMDRMTVSQITGIVQLQPASPFDMFGVSTIEVLEGTQIIPVPELLEDDSSLFEGTVSLVEGASDLVDPLLSFDILSGFVSRSDDVSVASFMDLNDEVAWPNPDRDSSDHNSDSMDERVSPTTRDVETVDFGTEDQPRELKIVQHHLPILPHARPVKQKLRRLHPLPKKDDKVRVCVDFRDLNKASPKDNFPFPHIDLLVDSIAGHSMLSFMDGFSRYNQILMAPEDMEKTTFITKWGTYCYKVMPFGLKNAGATYQRAVTTLFHDMMHRDVEVYVDDMIVKSQGRADHLEALERFFERIRKFRLRLNPKKCTFRVTSGKLLGHMVSERDMEVDPDKIKAILDMPAPKTKKEIRVPPTSGRPLLLYFSVSNMALGSLVWATKRLRHYMTEYSVHLISRLNPLRYLFDRPALTGRLMRWLVLFTEFDIHLSGWCMYFDGAANQSGYGIGVLLVSPQGDHIPRSVRLAFSDRHPATNNIVKYEACILGLETALELDIRQMEVFATLASSVDIPSDVVIRPLLIESRFAPAYYCLIGETEVQDDLPWYHDIYQFLRSDTYSEVATTKDRRALRNLATRFVICGDTLYRRSTDGMLLLCLDQASADRVMREVHAGVCGPHMGGHMLAHKIMRTGYFWLTMETDCCQFVQKCPECQVSPKSSSGREFILVAIDYFTKWVEAASYARLTSARVASFIRSHIIFRYGVPHELISDRGVHFRAEVDTLLQKYGIRHHRSSAYRPQTNGAVEAANKNIKRILRKMVETSRDWLEKLPFALWAYRTSFRTSTGATPYSLVYGMEVVLPVETEMGSLRVAFEQQISETEWA</sequence>
<dbReference type="CDD" id="cd00303">
    <property type="entry name" value="retropepsin_like"/>
    <property type="match status" value="1"/>
</dbReference>
<evidence type="ECO:0000313" key="11">
    <source>
        <dbReference type="Proteomes" id="UP000288805"/>
    </source>
</evidence>
<dbReference type="Proteomes" id="UP000288805">
    <property type="component" value="Unassembled WGS sequence"/>
</dbReference>
<dbReference type="Gene3D" id="2.40.70.10">
    <property type="entry name" value="Acid Proteases"/>
    <property type="match status" value="1"/>
</dbReference>
<dbReference type="GO" id="GO:0003964">
    <property type="term" value="F:RNA-directed DNA polymerase activity"/>
    <property type="evidence" value="ECO:0007669"/>
    <property type="project" value="UniProtKB-KW"/>
</dbReference>
<dbReference type="InterPro" id="IPR043502">
    <property type="entry name" value="DNA/RNA_pol_sf"/>
</dbReference>
<dbReference type="InterPro" id="IPR041588">
    <property type="entry name" value="Integrase_H2C2"/>
</dbReference>
<dbReference type="InterPro" id="IPR021109">
    <property type="entry name" value="Peptidase_aspartic_dom_sf"/>
</dbReference>
<dbReference type="InterPro" id="IPR043128">
    <property type="entry name" value="Rev_trsase/Diguanyl_cyclase"/>
</dbReference>
<organism evidence="10 11">
    <name type="scientific">Vitis vinifera</name>
    <name type="common">Grape</name>
    <dbReference type="NCBI Taxonomy" id="29760"/>
    <lineage>
        <taxon>Eukaryota</taxon>
        <taxon>Viridiplantae</taxon>
        <taxon>Streptophyta</taxon>
        <taxon>Embryophyta</taxon>
        <taxon>Tracheophyta</taxon>
        <taxon>Spermatophyta</taxon>
        <taxon>Magnoliopsida</taxon>
        <taxon>eudicotyledons</taxon>
        <taxon>Gunneridae</taxon>
        <taxon>Pentapetalae</taxon>
        <taxon>rosids</taxon>
        <taxon>Vitales</taxon>
        <taxon>Vitaceae</taxon>
        <taxon>Viteae</taxon>
        <taxon>Vitis</taxon>
    </lineage>
</organism>
<reference evidence="10 11" key="1">
    <citation type="journal article" date="2018" name="PLoS Genet.">
        <title>Population sequencing reveals clonal diversity and ancestral inbreeding in the grapevine cultivar Chardonnay.</title>
        <authorList>
            <person name="Roach M.J."/>
            <person name="Johnson D.L."/>
            <person name="Bohlmann J."/>
            <person name="van Vuuren H.J."/>
            <person name="Jones S.J."/>
            <person name="Pretorius I.S."/>
            <person name="Schmidt S.A."/>
            <person name="Borneman A.R."/>
        </authorList>
    </citation>
    <scope>NUCLEOTIDE SEQUENCE [LARGE SCALE GENOMIC DNA]</scope>
    <source>
        <strain evidence="11">cv. Chardonnay</strain>
        <tissue evidence="10">Leaf</tissue>
    </source>
</reference>
<evidence type="ECO:0000256" key="3">
    <source>
        <dbReference type="ARBA" id="ARBA00022695"/>
    </source>
</evidence>
<comment type="caution">
    <text evidence="10">The sequence shown here is derived from an EMBL/GenBank/DDBJ whole genome shotgun (WGS) entry which is preliminary data.</text>
</comment>
<name>A0A438D804_VITVI</name>
<keyword evidence="5" id="KW-0255">Endonuclease</keyword>
<evidence type="ECO:0000313" key="10">
    <source>
        <dbReference type="EMBL" id="RVW31581.1"/>
    </source>
</evidence>
<dbReference type="InterPro" id="IPR001584">
    <property type="entry name" value="Integrase_cat-core"/>
</dbReference>
<dbReference type="Gene3D" id="3.30.70.270">
    <property type="match status" value="1"/>
</dbReference>
<dbReference type="Gene3D" id="3.30.420.10">
    <property type="entry name" value="Ribonuclease H-like superfamily/Ribonuclease H"/>
    <property type="match status" value="2"/>
</dbReference>
<evidence type="ECO:0000256" key="2">
    <source>
        <dbReference type="ARBA" id="ARBA00022679"/>
    </source>
</evidence>